<protein>
    <submittedName>
        <fullName evidence="3">Uncharacterized protein</fullName>
    </submittedName>
</protein>
<keyword evidence="4" id="KW-1185">Reference proteome</keyword>
<keyword evidence="2" id="KW-1133">Transmembrane helix</keyword>
<evidence type="ECO:0000256" key="2">
    <source>
        <dbReference type="SAM" id="Phobius"/>
    </source>
</evidence>
<dbReference type="Proteomes" id="UP001596472">
    <property type="component" value="Unassembled WGS sequence"/>
</dbReference>
<accession>A0ABW2L342</accession>
<reference evidence="4" key="1">
    <citation type="journal article" date="2019" name="Int. J. Syst. Evol. Microbiol.">
        <title>The Global Catalogue of Microorganisms (GCM) 10K type strain sequencing project: providing services to taxonomists for standard genome sequencing and annotation.</title>
        <authorList>
            <consortium name="The Broad Institute Genomics Platform"/>
            <consortium name="The Broad Institute Genome Sequencing Center for Infectious Disease"/>
            <person name="Wu L."/>
            <person name="Ma J."/>
        </authorList>
    </citation>
    <scope>NUCLEOTIDE SEQUENCE [LARGE SCALE GENOMIC DNA]</scope>
    <source>
        <strain evidence="4">CGMCC 4.1467</strain>
    </source>
</reference>
<evidence type="ECO:0000256" key="1">
    <source>
        <dbReference type="SAM" id="MobiDB-lite"/>
    </source>
</evidence>
<evidence type="ECO:0000313" key="3">
    <source>
        <dbReference type="EMBL" id="MFC7336732.1"/>
    </source>
</evidence>
<feature type="region of interest" description="Disordered" evidence="1">
    <location>
        <begin position="1"/>
        <end position="20"/>
    </location>
</feature>
<sequence length="65" mass="7440">MNACCGDESDEVSSVARAGRSQRQTRFVWLLIIVVLATTIYWIKEKQDARRGEVVNAMKQLAWHC</sequence>
<dbReference type="RefSeq" id="WP_379710326.1">
    <property type="nucleotide sequence ID" value="NZ_JBHTBS010000002.1"/>
</dbReference>
<name>A0ABW2L342_9BACT</name>
<proteinExistence type="predicted"/>
<dbReference type="EMBL" id="JBHTBS010000002">
    <property type="protein sequence ID" value="MFC7336732.1"/>
    <property type="molecule type" value="Genomic_DNA"/>
</dbReference>
<evidence type="ECO:0000313" key="4">
    <source>
        <dbReference type="Proteomes" id="UP001596472"/>
    </source>
</evidence>
<organism evidence="3 4">
    <name type="scientific">Haloferula chungangensis</name>
    <dbReference type="NCBI Taxonomy" id="1048331"/>
    <lineage>
        <taxon>Bacteria</taxon>
        <taxon>Pseudomonadati</taxon>
        <taxon>Verrucomicrobiota</taxon>
        <taxon>Verrucomicrobiia</taxon>
        <taxon>Verrucomicrobiales</taxon>
        <taxon>Verrucomicrobiaceae</taxon>
        <taxon>Haloferula</taxon>
    </lineage>
</organism>
<keyword evidence="2" id="KW-0812">Transmembrane</keyword>
<keyword evidence="2" id="KW-0472">Membrane</keyword>
<gene>
    <name evidence="3" type="ORF">ACFQY0_06055</name>
</gene>
<comment type="caution">
    <text evidence="3">The sequence shown here is derived from an EMBL/GenBank/DDBJ whole genome shotgun (WGS) entry which is preliminary data.</text>
</comment>
<feature type="transmembrane region" description="Helical" evidence="2">
    <location>
        <begin position="27"/>
        <end position="43"/>
    </location>
</feature>